<organism evidence="2 3">
    <name type="scientific">Apiotrichum porosum</name>
    <dbReference type="NCBI Taxonomy" id="105984"/>
    <lineage>
        <taxon>Eukaryota</taxon>
        <taxon>Fungi</taxon>
        <taxon>Dikarya</taxon>
        <taxon>Basidiomycota</taxon>
        <taxon>Agaricomycotina</taxon>
        <taxon>Tremellomycetes</taxon>
        <taxon>Trichosporonales</taxon>
        <taxon>Trichosporonaceae</taxon>
        <taxon>Apiotrichum</taxon>
    </lineage>
</organism>
<dbReference type="SMART" id="SM00028">
    <property type="entry name" value="TPR"/>
    <property type="match status" value="2"/>
</dbReference>
<dbReference type="InterPro" id="IPR019734">
    <property type="entry name" value="TPR_rpt"/>
</dbReference>
<dbReference type="Proteomes" id="UP000279236">
    <property type="component" value="Unassembled WGS sequence"/>
</dbReference>
<dbReference type="Gene3D" id="3.80.10.10">
    <property type="entry name" value="Ribonuclease Inhibitor"/>
    <property type="match status" value="1"/>
</dbReference>
<dbReference type="InterPro" id="IPR011990">
    <property type="entry name" value="TPR-like_helical_dom_sf"/>
</dbReference>
<dbReference type="Gene3D" id="1.25.40.10">
    <property type="entry name" value="Tetratricopeptide repeat domain"/>
    <property type="match status" value="1"/>
</dbReference>
<gene>
    <name evidence="2" type="ORF">EHS24_005730</name>
</gene>
<keyword evidence="1" id="KW-0802">TPR repeat</keyword>
<reference evidence="2 3" key="1">
    <citation type="submission" date="2018-11" db="EMBL/GenBank/DDBJ databases">
        <title>Genome sequence of Apiotrichum porosum DSM 27194.</title>
        <authorList>
            <person name="Aliyu H."/>
            <person name="Gorte O."/>
            <person name="Ochsenreither K."/>
        </authorList>
    </citation>
    <scope>NUCLEOTIDE SEQUENCE [LARGE SCALE GENOMIC DNA]</scope>
    <source>
        <strain evidence="2 3">DSM 27194</strain>
    </source>
</reference>
<dbReference type="PROSITE" id="PS50005">
    <property type="entry name" value="TPR"/>
    <property type="match status" value="1"/>
</dbReference>
<evidence type="ECO:0000313" key="3">
    <source>
        <dbReference type="Proteomes" id="UP000279236"/>
    </source>
</evidence>
<feature type="repeat" description="TPR" evidence="1">
    <location>
        <begin position="7"/>
        <end position="40"/>
    </location>
</feature>
<dbReference type="OrthoDB" id="2423701at2759"/>
<comment type="caution">
    <text evidence="2">The sequence shown here is derived from an EMBL/GenBank/DDBJ whole genome shotgun (WGS) entry which is preliminary data.</text>
</comment>
<dbReference type="GeneID" id="39590273"/>
<name>A0A427XZH2_9TREE</name>
<proteinExistence type="predicted"/>
<dbReference type="InterPro" id="IPR032675">
    <property type="entry name" value="LRR_dom_sf"/>
</dbReference>
<dbReference type="STRING" id="105984.A0A427XZH2"/>
<dbReference type="SUPFAM" id="SSF52047">
    <property type="entry name" value="RNI-like"/>
    <property type="match status" value="1"/>
</dbReference>
<dbReference type="RefSeq" id="XP_028477669.1">
    <property type="nucleotide sequence ID" value="XM_028621217.1"/>
</dbReference>
<sequence length="684" mass="75300">MPDLAQAQELYKSGMVLYGKSRYEEALSAFNRSISLGGKSWKVLDAKAATMNRMGGAWQQSAFEIASALCRTHGEKNARPWYRAASILVSMGMVDAAERSITKGLSLTRDPAARKNLNDLRDKAAQVRIRLEVDGATSAFEADVLALAQAKAKLCFTHLLSPDVILLIAEAGLQSDPDMPLRMAGVCTEWRAIVTHRTAVWSHLRLGRRRPEAKVAYWVEKSKSRVRQLTITNKMPRERHTDVARMLRRHVAGLERLEIHAHDPDLLVNEWQEACRQLKSLVIHNVRGSTAARRTYPFVFGLLHPTAARLEAVDIGCANMAPGTVIQGDDPDANPRDGLWLPNPTLQLACLRKLRIADGLAGKRMTLSTLLADTPHLHELDVGRIFFHAPEEDDTHALVPRLEKLELRDTGGQRDLVTALDIPGLTAFSCYGWTTGQLRTIDMLRGVGMAAALPNLVSLDIGRCGVIQSQLMAVLPELKSLRFLNVSFLGLNNDFLEALVVGDTALLPCLTALSMAGHDNISAGPLRRVVLSRAPTEASKAIAPLPTRPASRSAFTPARSAFARPKPAAVAVAATATSSSPQRPPVAAITWVCVDLCNHPDMDVRVLEPLRRRVRFLSNHNGNQVEDRIRGRGIYAWDKDGDWDSDCAGGSGEGCHLRKRRADEDGWYVHHTCKRAREEEQVGK</sequence>
<accession>A0A427XZH2</accession>
<protein>
    <submittedName>
        <fullName evidence="2">Uncharacterized protein</fullName>
    </submittedName>
</protein>
<dbReference type="SUPFAM" id="SSF48452">
    <property type="entry name" value="TPR-like"/>
    <property type="match status" value="1"/>
</dbReference>
<evidence type="ECO:0000256" key="1">
    <source>
        <dbReference type="PROSITE-ProRule" id="PRU00339"/>
    </source>
</evidence>
<keyword evidence="3" id="KW-1185">Reference proteome</keyword>
<dbReference type="EMBL" id="RSCE01000003">
    <property type="protein sequence ID" value="RSH84221.1"/>
    <property type="molecule type" value="Genomic_DNA"/>
</dbReference>
<evidence type="ECO:0000313" key="2">
    <source>
        <dbReference type="EMBL" id="RSH84221.1"/>
    </source>
</evidence>
<dbReference type="AlphaFoldDB" id="A0A427XZH2"/>